<sequence length="224" mass="24850">MTIVKAKFDTFLKKTPNQASSLKAEDLIFAEKDRTYPVDQVLSQSGLHIQVKLGYGAGIWWLFKPHWDLSALPNTSVVTAVFRLSLSVNRSSKLIEGHLNFYRGGNVEIGVEATSGAIGYQYRGAEKIRGKGPIPEGRLWKINTGGYWLDTRGVEGMFYHITPDPYKGDGFVRAEIGLHRDANAPGSAGCIVVTNSQMFNNTIVPYLAALRREQKSINLAVEYK</sequence>
<proteinExistence type="predicted"/>
<evidence type="ECO:0000313" key="1">
    <source>
        <dbReference type="EMBL" id="QNL31702.1"/>
    </source>
</evidence>
<name>A0A7G9A4M9_9VIRU</name>
<reference evidence="1" key="1">
    <citation type="submission" date="2020-07" db="EMBL/GenBank/DDBJ databases">
        <title>Dissolved microcystin release linked to lysis of a Microcystis spp. bloom in Lake Erie (USA) attributed to a novel cyanophage.</title>
        <authorList>
            <person name="McKindles K.M."/>
            <person name="Manes M.A."/>
            <person name="DeMarco J.R."/>
            <person name="McClure A."/>
            <person name="McKay R.M."/>
            <person name="Davis T.W."/>
            <person name="Bullerjahn G.S."/>
        </authorList>
    </citation>
    <scope>NUCLEOTIDE SEQUENCE</scope>
</reference>
<accession>A0A7G9A4M9</accession>
<protein>
    <submittedName>
        <fullName evidence="1">Uncharacterized protein</fullName>
    </submittedName>
</protein>
<organism evidence="1">
    <name type="scientific">Bacteriophage sp</name>
    <dbReference type="NCBI Taxonomy" id="38018"/>
    <lineage>
        <taxon>Viruses</taxon>
    </lineage>
</organism>
<dbReference type="EMBL" id="MT840189">
    <property type="protein sequence ID" value="QNL31702.1"/>
    <property type="molecule type" value="Genomic_DNA"/>
</dbReference>